<protein>
    <recommendedName>
        <fullName evidence="3">BTB domain-containing protein</fullName>
    </recommendedName>
</protein>
<dbReference type="OrthoDB" id="2748335at2759"/>
<dbReference type="AlphaFoldDB" id="A0A067PRM9"/>
<dbReference type="PROSITE" id="PS50097">
    <property type="entry name" value="BTB"/>
    <property type="match status" value="1"/>
</dbReference>
<dbReference type="SUPFAM" id="SSF54695">
    <property type="entry name" value="POZ domain"/>
    <property type="match status" value="1"/>
</dbReference>
<evidence type="ECO:0000259" key="3">
    <source>
        <dbReference type="PROSITE" id="PS50097"/>
    </source>
</evidence>
<reference evidence="5" key="1">
    <citation type="journal article" date="2014" name="Proc. Natl. Acad. Sci. U.S.A.">
        <title>Extensive sampling of basidiomycete genomes demonstrates inadequacy of the white-rot/brown-rot paradigm for wood decay fungi.</title>
        <authorList>
            <person name="Riley R."/>
            <person name="Salamov A.A."/>
            <person name="Brown D.W."/>
            <person name="Nagy L.G."/>
            <person name="Floudas D."/>
            <person name="Held B.W."/>
            <person name="Levasseur A."/>
            <person name="Lombard V."/>
            <person name="Morin E."/>
            <person name="Otillar R."/>
            <person name="Lindquist E.A."/>
            <person name="Sun H."/>
            <person name="LaButti K.M."/>
            <person name="Schmutz J."/>
            <person name="Jabbour D."/>
            <person name="Luo H."/>
            <person name="Baker S.E."/>
            <person name="Pisabarro A.G."/>
            <person name="Walton J.D."/>
            <person name="Blanchette R.A."/>
            <person name="Henrissat B."/>
            <person name="Martin F."/>
            <person name="Cullen D."/>
            <person name="Hibbett D.S."/>
            <person name="Grigoriev I.V."/>
        </authorList>
    </citation>
    <scope>NUCLEOTIDE SEQUENCE [LARGE SCALE GENOMIC DNA]</scope>
    <source>
        <strain evidence="5">MUCL 33604</strain>
    </source>
</reference>
<organism evidence="4 5">
    <name type="scientific">Jaapia argillacea MUCL 33604</name>
    <dbReference type="NCBI Taxonomy" id="933084"/>
    <lineage>
        <taxon>Eukaryota</taxon>
        <taxon>Fungi</taxon>
        <taxon>Dikarya</taxon>
        <taxon>Basidiomycota</taxon>
        <taxon>Agaricomycotina</taxon>
        <taxon>Agaricomycetes</taxon>
        <taxon>Agaricomycetidae</taxon>
        <taxon>Jaapiales</taxon>
        <taxon>Jaapiaceae</taxon>
        <taxon>Jaapia</taxon>
    </lineage>
</organism>
<keyword evidence="2" id="KW-1133">Transmembrane helix</keyword>
<evidence type="ECO:0000256" key="2">
    <source>
        <dbReference type="SAM" id="Phobius"/>
    </source>
</evidence>
<name>A0A067PRM9_9AGAM</name>
<dbReference type="InterPro" id="IPR000210">
    <property type="entry name" value="BTB/POZ_dom"/>
</dbReference>
<dbReference type="HOGENOM" id="CLU_774017_0_0_1"/>
<feature type="region of interest" description="Disordered" evidence="1">
    <location>
        <begin position="35"/>
        <end position="63"/>
    </location>
</feature>
<dbReference type="Proteomes" id="UP000027265">
    <property type="component" value="Unassembled WGS sequence"/>
</dbReference>
<dbReference type="EMBL" id="KL197722">
    <property type="protein sequence ID" value="KDQ56480.1"/>
    <property type="molecule type" value="Genomic_DNA"/>
</dbReference>
<sequence>MHISIPRRISSGHPFRTIPFPRALSIIIMALTNTTPPSSTATPTTPPPVIESGNSAHSEPTEAEGVVVRPRLELHTRRSVSLVSTTVERYIPQQMHRPALSKPYQRHEIFYLPDGNIIFRVGKILFRFHRSVFEPLSATFRDMVATSASESSLEGKLVEQGSCEENPIIISNMKAEDFTIFLGLIYPYLRVKQHSPSLQDWITILRQAHHWGVPTIKATAAQNIHAGSLDPVEKIALWQRYSLDAKQLASSFDDLQVRPEPLSVAEGELLGIDSIVKISAAREKVLAKPAWNCSTCASKRGRSTAVDGEERGGRVVTAGVQVNAKAQPTVGSHKHIWRIIFVMFLLASILLLLVIGYY</sequence>
<feature type="transmembrane region" description="Helical" evidence="2">
    <location>
        <begin position="336"/>
        <end position="357"/>
    </location>
</feature>
<dbReference type="InterPro" id="IPR011333">
    <property type="entry name" value="SKP1/BTB/POZ_sf"/>
</dbReference>
<dbReference type="STRING" id="933084.A0A067PRM9"/>
<feature type="domain" description="BTB" evidence="3">
    <location>
        <begin position="115"/>
        <end position="186"/>
    </location>
</feature>
<keyword evidence="2" id="KW-0472">Membrane</keyword>
<keyword evidence="2" id="KW-0812">Transmembrane</keyword>
<gene>
    <name evidence="4" type="ORF">JAAARDRAFT_312836</name>
</gene>
<accession>A0A067PRM9</accession>
<dbReference type="Gene3D" id="3.30.710.10">
    <property type="entry name" value="Potassium Channel Kv1.1, Chain A"/>
    <property type="match status" value="1"/>
</dbReference>
<evidence type="ECO:0000256" key="1">
    <source>
        <dbReference type="SAM" id="MobiDB-lite"/>
    </source>
</evidence>
<evidence type="ECO:0000313" key="5">
    <source>
        <dbReference type="Proteomes" id="UP000027265"/>
    </source>
</evidence>
<evidence type="ECO:0000313" key="4">
    <source>
        <dbReference type="EMBL" id="KDQ56480.1"/>
    </source>
</evidence>
<dbReference type="InParanoid" id="A0A067PRM9"/>
<proteinExistence type="predicted"/>
<keyword evidence="5" id="KW-1185">Reference proteome</keyword>